<keyword evidence="3" id="KW-1185">Reference proteome</keyword>
<dbReference type="AlphaFoldDB" id="A0A218ZDI5"/>
<feature type="region of interest" description="Disordered" evidence="1">
    <location>
        <begin position="16"/>
        <end position="55"/>
    </location>
</feature>
<evidence type="ECO:0000256" key="1">
    <source>
        <dbReference type="SAM" id="MobiDB-lite"/>
    </source>
</evidence>
<name>A0A218ZDI5_9HELO</name>
<proteinExistence type="predicted"/>
<feature type="region of interest" description="Disordered" evidence="1">
    <location>
        <begin position="127"/>
        <end position="150"/>
    </location>
</feature>
<reference evidence="2 3" key="1">
    <citation type="submission" date="2017-04" db="EMBL/GenBank/DDBJ databases">
        <title>Draft genome sequence of Marssonina coronaria NL1: causal agent of apple blotch.</title>
        <authorList>
            <person name="Cheng Q."/>
        </authorList>
    </citation>
    <scope>NUCLEOTIDE SEQUENCE [LARGE SCALE GENOMIC DNA]</scope>
    <source>
        <strain evidence="2 3">NL1</strain>
    </source>
</reference>
<dbReference type="InParanoid" id="A0A218ZDI5"/>
<gene>
    <name evidence="2" type="ORF">B2J93_7958</name>
</gene>
<dbReference type="EMBL" id="MZNU01000076">
    <property type="protein sequence ID" value="OWP05216.1"/>
    <property type="molecule type" value="Genomic_DNA"/>
</dbReference>
<evidence type="ECO:0000313" key="3">
    <source>
        <dbReference type="Proteomes" id="UP000242519"/>
    </source>
</evidence>
<dbReference type="Proteomes" id="UP000242519">
    <property type="component" value="Unassembled WGS sequence"/>
</dbReference>
<evidence type="ECO:0000313" key="2">
    <source>
        <dbReference type="EMBL" id="OWP05216.1"/>
    </source>
</evidence>
<sequence>MASKCRCIDRTSFALQKSADRTRSGAKTPANQPRTLASRHSQTPRRDRVSQCKTTPRSVLIPPRIECVYSPSYWWFLARYEHHDTNPRPSLRARFTPRHHEALHDLQSAAHPSVSLCLSPGAGRRRIVSQGSSRSRAKGAGGCGVQSNAE</sequence>
<accession>A0A218ZDI5</accession>
<protein>
    <submittedName>
        <fullName evidence="2">Uncharacterized protein</fullName>
    </submittedName>
</protein>
<feature type="compositionally biased region" description="Polar residues" evidence="1">
    <location>
        <begin position="29"/>
        <end position="41"/>
    </location>
</feature>
<organism evidence="2 3">
    <name type="scientific">Diplocarpon coronariae</name>
    <dbReference type="NCBI Taxonomy" id="2795749"/>
    <lineage>
        <taxon>Eukaryota</taxon>
        <taxon>Fungi</taxon>
        <taxon>Dikarya</taxon>
        <taxon>Ascomycota</taxon>
        <taxon>Pezizomycotina</taxon>
        <taxon>Leotiomycetes</taxon>
        <taxon>Helotiales</taxon>
        <taxon>Drepanopezizaceae</taxon>
        <taxon>Diplocarpon</taxon>
    </lineage>
</organism>
<comment type="caution">
    <text evidence="2">The sequence shown here is derived from an EMBL/GenBank/DDBJ whole genome shotgun (WGS) entry which is preliminary data.</text>
</comment>